<keyword evidence="3" id="KW-1003">Cell membrane</keyword>
<name>G1NB66_MELGA</name>
<dbReference type="PANTHER" id="PTHR45620:SF30">
    <property type="entry name" value="GLUCAGON RECEPTOR-LIKE PROTEIN"/>
    <property type="match status" value="1"/>
</dbReference>
<dbReference type="Ensembl" id="ENSMGAT00000010665.2">
    <property type="protein sequence ID" value="ENSMGAP00000009828.2"/>
    <property type="gene ID" value="ENSMGAG00000009497.2"/>
</dbReference>
<dbReference type="InterPro" id="IPR017983">
    <property type="entry name" value="GPCR_2_secretin-like_CS"/>
</dbReference>
<comment type="subcellular location">
    <subcellularLocation>
        <location evidence="1">Cell membrane</location>
        <topology evidence="1">Multi-pass membrane protein</topology>
    </subcellularLocation>
</comment>
<keyword evidence="4" id="KW-0812">Transmembrane</keyword>
<dbReference type="GeneTree" id="ENSGT00940000157969"/>
<evidence type="ECO:0000256" key="3">
    <source>
        <dbReference type="ARBA" id="ARBA00022475"/>
    </source>
</evidence>
<reference evidence="9 10" key="1">
    <citation type="journal article" date="2010" name="PLoS Biol.">
        <title>Multi-platform next-generation sequencing of the domestic turkey (Meleagris gallopavo): genome assembly and analysis.</title>
        <authorList>
            <person name="Dalloul R.A."/>
            <person name="Long J.A."/>
            <person name="Zimin A.V."/>
            <person name="Aslam L."/>
            <person name="Beal K."/>
            <person name="Blomberg L.A."/>
            <person name="Bouffard P."/>
            <person name="Burt D.W."/>
            <person name="Crasta O."/>
            <person name="Crooijmans R.P."/>
            <person name="Cooper K."/>
            <person name="Coulombe R.A."/>
            <person name="De S."/>
            <person name="Delany M.E."/>
            <person name="Dodgson J.B."/>
            <person name="Dong J.J."/>
            <person name="Evans C."/>
            <person name="Frederickson K.M."/>
            <person name="Flicek P."/>
            <person name="Florea L."/>
            <person name="Folkerts O."/>
            <person name="Groenen M.A."/>
            <person name="Harkins T.T."/>
            <person name="Herrero J."/>
            <person name="Hoffmann S."/>
            <person name="Megens H.J."/>
            <person name="Jiang A."/>
            <person name="de Jong P."/>
            <person name="Kaiser P."/>
            <person name="Kim H."/>
            <person name="Kim K.W."/>
            <person name="Kim S."/>
            <person name="Langenberger D."/>
            <person name="Lee M.K."/>
            <person name="Lee T."/>
            <person name="Mane S."/>
            <person name="Marcais G."/>
            <person name="Marz M."/>
            <person name="McElroy A.P."/>
            <person name="Modise T."/>
            <person name="Nefedov M."/>
            <person name="Notredame C."/>
            <person name="Paton I.R."/>
            <person name="Payne W.S."/>
            <person name="Pertea G."/>
            <person name="Prickett D."/>
            <person name="Puiu D."/>
            <person name="Qioa D."/>
            <person name="Raineri E."/>
            <person name="Ruffier M."/>
            <person name="Salzberg S.L."/>
            <person name="Schatz M.C."/>
            <person name="Scheuring C."/>
            <person name="Schmidt C.J."/>
            <person name="Schroeder S."/>
            <person name="Searle S.M."/>
            <person name="Smith E.J."/>
            <person name="Smith J."/>
            <person name="Sonstegard T.S."/>
            <person name="Stadler P.F."/>
            <person name="Tafer H."/>
            <person name="Tu Z.J."/>
            <person name="Van Tassell C.P."/>
            <person name="Vilella A.J."/>
            <person name="Williams K.P."/>
            <person name="Yorke J.A."/>
            <person name="Zhang L."/>
            <person name="Zhang H.B."/>
            <person name="Zhang X."/>
            <person name="Zhang Y."/>
            <person name="Reed K.M."/>
        </authorList>
    </citation>
    <scope>NUCLEOTIDE SEQUENCE [LARGE SCALE GENOMIC DNA]</scope>
</reference>
<reference evidence="9" key="3">
    <citation type="submission" date="2025-09" db="UniProtKB">
        <authorList>
            <consortium name="Ensembl"/>
        </authorList>
    </citation>
    <scope>IDENTIFICATION</scope>
</reference>
<comment type="similarity">
    <text evidence="2">Belongs to the G-protein coupled receptor 2 family.</text>
</comment>
<dbReference type="PROSITE" id="PS50227">
    <property type="entry name" value="G_PROTEIN_RECEP_F2_3"/>
    <property type="match status" value="1"/>
</dbReference>
<dbReference type="InParanoid" id="G1NB66"/>
<evidence type="ECO:0000256" key="7">
    <source>
        <dbReference type="ARBA" id="ARBA00023180"/>
    </source>
</evidence>
<dbReference type="Pfam" id="PF00002">
    <property type="entry name" value="7tm_2"/>
    <property type="match status" value="1"/>
</dbReference>
<dbReference type="SUPFAM" id="SSF111418">
    <property type="entry name" value="Hormone receptor domain"/>
    <property type="match status" value="1"/>
</dbReference>
<dbReference type="GO" id="GO:0008528">
    <property type="term" value="F:G protein-coupled peptide receptor activity"/>
    <property type="evidence" value="ECO:0007669"/>
    <property type="project" value="TreeGrafter"/>
</dbReference>
<dbReference type="GO" id="GO:0005886">
    <property type="term" value="C:plasma membrane"/>
    <property type="evidence" value="ECO:0007669"/>
    <property type="project" value="UniProtKB-SubCell"/>
</dbReference>
<dbReference type="InterPro" id="IPR036445">
    <property type="entry name" value="GPCR_2_extracell_dom_sf"/>
</dbReference>
<keyword evidence="7" id="KW-0325">Glycoprotein</keyword>
<dbReference type="HOGENOM" id="CLU_002753_4_0_1"/>
<dbReference type="AlphaFoldDB" id="G1NB66"/>
<evidence type="ECO:0000256" key="4">
    <source>
        <dbReference type="ARBA" id="ARBA00022692"/>
    </source>
</evidence>
<dbReference type="GO" id="GO:0007188">
    <property type="term" value="P:adenylate cyclase-modulating G protein-coupled receptor signaling pathway"/>
    <property type="evidence" value="ECO:0007669"/>
    <property type="project" value="TreeGrafter"/>
</dbReference>
<protein>
    <recommendedName>
        <fullName evidence="8">G-protein coupled receptors family 2 profile 1 domain-containing protein</fullName>
    </recommendedName>
</protein>
<evidence type="ECO:0000256" key="6">
    <source>
        <dbReference type="ARBA" id="ARBA00023136"/>
    </source>
</evidence>
<dbReference type="PANTHER" id="PTHR45620">
    <property type="entry name" value="PDF RECEPTOR-LIKE PROTEIN-RELATED"/>
    <property type="match status" value="1"/>
</dbReference>
<evidence type="ECO:0000256" key="1">
    <source>
        <dbReference type="ARBA" id="ARBA00004651"/>
    </source>
</evidence>
<evidence type="ECO:0000256" key="2">
    <source>
        <dbReference type="ARBA" id="ARBA00005314"/>
    </source>
</evidence>
<evidence type="ECO:0000313" key="9">
    <source>
        <dbReference type="Ensembl" id="ENSMGAP00000009828.2"/>
    </source>
</evidence>
<sequence>MRYRDECLRRMASEPYPAGMAGSGAAPGHSVTPRGLRLCAPRVGHRGGLSCPHPTVGFFPSTQGLFCNRTFDMYACWPDGSPGTAVNVSCPFYLPWFEKVKHGLVSRRCGADGQWVTVNGSQPWRDYSQCEEELEDGAEEVGALMVSFKVLYTVGYALAADPTALPRKLHCTRNYIHANLFASFGLRATSVMVKDALLERRWGAEVLQVADWQALLSHEVRARGVWVWVSSWVVHPTHGPSVCPRSL</sequence>
<evidence type="ECO:0000259" key="8">
    <source>
        <dbReference type="PROSITE" id="PS50227"/>
    </source>
</evidence>
<keyword evidence="6" id="KW-0472">Membrane</keyword>
<dbReference type="InterPro" id="IPR050332">
    <property type="entry name" value="GPCR_2"/>
</dbReference>
<dbReference type="Gene3D" id="1.20.1070.10">
    <property type="entry name" value="Rhodopsin 7-helix transmembrane proteins"/>
    <property type="match status" value="1"/>
</dbReference>
<dbReference type="Gene3D" id="4.10.1240.10">
    <property type="entry name" value="GPCR, family 2, extracellular hormone receptor domain"/>
    <property type="match status" value="1"/>
</dbReference>
<organism evidence="9 10">
    <name type="scientific">Meleagris gallopavo</name>
    <name type="common">Wild turkey</name>
    <dbReference type="NCBI Taxonomy" id="9103"/>
    <lineage>
        <taxon>Eukaryota</taxon>
        <taxon>Metazoa</taxon>
        <taxon>Chordata</taxon>
        <taxon>Craniata</taxon>
        <taxon>Vertebrata</taxon>
        <taxon>Euteleostomi</taxon>
        <taxon>Archelosauria</taxon>
        <taxon>Archosauria</taxon>
        <taxon>Dinosauria</taxon>
        <taxon>Saurischia</taxon>
        <taxon>Theropoda</taxon>
        <taxon>Coelurosauria</taxon>
        <taxon>Aves</taxon>
        <taxon>Neognathae</taxon>
        <taxon>Galloanserae</taxon>
        <taxon>Galliformes</taxon>
        <taxon>Phasianidae</taxon>
        <taxon>Meleagridinae</taxon>
        <taxon>Meleagris</taxon>
    </lineage>
</organism>
<proteinExistence type="inferred from homology"/>
<dbReference type="InterPro" id="IPR001879">
    <property type="entry name" value="GPCR_2_extracellular_dom"/>
</dbReference>
<accession>G1NB66</accession>
<dbReference type="Bgee" id="ENSMGAG00000009497">
    <property type="expression patterns" value="Expressed in ovary and 2 other cell types or tissues"/>
</dbReference>
<evidence type="ECO:0000313" key="10">
    <source>
        <dbReference type="Proteomes" id="UP000001645"/>
    </source>
</evidence>
<keyword evidence="10" id="KW-1185">Reference proteome</keyword>
<dbReference type="InterPro" id="IPR000832">
    <property type="entry name" value="GPCR_2_secretin-like"/>
</dbReference>
<reference evidence="9" key="2">
    <citation type="submission" date="2025-08" db="UniProtKB">
        <authorList>
            <consortium name="Ensembl"/>
        </authorList>
    </citation>
    <scope>IDENTIFICATION</scope>
</reference>
<dbReference type="Pfam" id="PF02793">
    <property type="entry name" value="HRM"/>
    <property type="match status" value="1"/>
</dbReference>
<evidence type="ECO:0000256" key="5">
    <source>
        <dbReference type="ARBA" id="ARBA00022989"/>
    </source>
</evidence>
<dbReference type="Proteomes" id="UP000001645">
    <property type="component" value="Chromosome 16"/>
</dbReference>
<feature type="domain" description="G-protein coupled receptors family 2 profile 1" evidence="8">
    <location>
        <begin position="38"/>
        <end position="134"/>
    </location>
</feature>
<dbReference type="PROSITE" id="PS00649">
    <property type="entry name" value="G_PROTEIN_RECEP_F2_1"/>
    <property type="match status" value="1"/>
</dbReference>
<dbReference type="GO" id="GO:0017046">
    <property type="term" value="F:peptide hormone binding"/>
    <property type="evidence" value="ECO:0007669"/>
    <property type="project" value="TreeGrafter"/>
</dbReference>
<keyword evidence="5" id="KW-1133">Transmembrane helix</keyword>
<dbReference type="SMART" id="SM00008">
    <property type="entry name" value="HormR"/>
    <property type="match status" value="1"/>
</dbReference>